<keyword evidence="1" id="KW-0812">Transmembrane</keyword>
<keyword evidence="1" id="KW-1133">Transmembrane helix</keyword>
<dbReference type="Proteomes" id="UP000030762">
    <property type="component" value="Unassembled WGS sequence"/>
</dbReference>
<sequence>MMTEAERTRLTKSPSQLLLVPRHERAKPIFYGVECFSPTLIDFYSVGDDTRLLWSSRVHRKTFRTLHMALDPTAPRHWLLHSWSFWSALLSVLGAALFLYASANEAAYHPHATTQTNSNLTQPDFPLSLVRETIDLPLLLGAASFFASYLLTFLEVINCCHDLDLWLYDYIHGLPSRRKKKWFGYYPYRIDYWSAVLGILGWAFLLQARGFVCRHELNVFGVVNLTRGNPRIFWGFWVPSLVGYFSLFMSAYLMHVEVIHRWFVIRLGLLDFWVTGLGWLGILLLFTCSFTQFIDPLNLFVADATSMRAFQAGAWALFASGVLSLFEVNTLHSPLRHPAYGKLRRANSMGRYGAV</sequence>
<feature type="transmembrane region" description="Helical" evidence="1">
    <location>
        <begin position="146"/>
        <end position="171"/>
    </location>
</feature>
<evidence type="ECO:0000313" key="2">
    <source>
        <dbReference type="EMBL" id="EQC35983.1"/>
    </source>
</evidence>
<dbReference type="OrthoDB" id="61599at2759"/>
<dbReference type="RefSeq" id="XP_008610745.1">
    <property type="nucleotide sequence ID" value="XM_008612523.1"/>
</dbReference>
<feature type="transmembrane region" description="Helical" evidence="1">
    <location>
        <begin position="232"/>
        <end position="255"/>
    </location>
</feature>
<dbReference type="AlphaFoldDB" id="T0RUB6"/>
<protein>
    <submittedName>
        <fullName evidence="2">Uncharacterized protein</fullName>
    </submittedName>
</protein>
<accession>T0RUB6</accession>
<feature type="transmembrane region" description="Helical" evidence="1">
    <location>
        <begin position="314"/>
        <end position="335"/>
    </location>
</feature>
<feature type="transmembrane region" description="Helical" evidence="1">
    <location>
        <begin position="192"/>
        <end position="212"/>
    </location>
</feature>
<keyword evidence="1" id="KW-0472">Membrane</keyword>
<proteinExistence type="predicted"/>
<feature type="transmembrane region" description="Helical" evidence="1">
    <location>
        <begin position="267"/>
        <end position="294"/>
    </location>
</feature>
<gene>
    <name evidence="2" type="ORF">SDRG_06725</name>
</gene>
<feature type="transmembrane region" description="Helical" evidence="1">
    <location>
        <begin position="78"/>
        <end position="101"/>
    </location>
</feature>
<dbReference type="GeneID" id="19947452"/>
<dbReference type="VEuPathDB" id="FungiDB:SDRG_06725"/>
<dbReference type="OMA" id="HKHPEYG"/>
<organism evidence="2 3">
    <name type="scientific">Saprolegnia diclina (strain VS20)</name>
    <dbReference type="NCBI Taxonomy" id="1156394"/>
    <lineage>
        <taxon>Eukaryota</taxon>
        <taxon>Sar</taxon>
        <taxon>Stramenopiles</taxon>
        <taxon>Oomycota</taxon>
        <taxon>Saprolegniomycetes</taxon>
        <taxon>Saprolegniales</taxon>
        <taxon>Saprolegniaceae</taxon>
        <taxon>Saprolegnia</taxon>
    </lineage>
</organism>
<name>T0RUB6_SAPDV</name>
<evidence type="ECO:0000313" key="3">
    <source>
        <dbReference type="Proteomes" id="UP000030762"/>
    </source>
</evidence>
<keyword evidence="3" id="KW-1185">Reference proteome</keyword>
<dbReference type="EMBL" id="JH767149">
    <property type="protein sequence ID" value="EQC35983.1"/>
    <property type="molecule type" value="Genomic_DNA"/>
</dbReference>
<reference evidence="2 3" key="1">
    <citation type="submission" date="2012-04" db="EMBL/GenBank/DDBJ databases">
        <title>The Genome Sequence of Saprolegnia declina VS20.</title>
        <authorList>
            <consortium name="The Broad Institute Genome Sequencing Platform"/>
            <person name="Russ C."/>
            <person name="Nusbaum C."/>
            <person name="Tyler B."/>
            <person name="van West P."/>
            <person name="Dieguez-Uribeondo J."/>
            <person name="de Bruijn I."/>
            <person name="Tripathy S."/>
            <person name="Jiang R."/>
            <person name="Young S.K."/>
            <person name="Zeng Q."/>
            <person name="Gargeya S."/>
            <person name="Fitzgerald M."/>
            <person name="Haas B."/>
            <person name="Abouelleil A."/>
            <person name="Alvarado L."/>
            <person name="Arachchi H.M."/>
            <person name="Berlin A."/>
            <person name="Chapman S.B."/>
            <person name="Goldberg J."/>
            <person name="Griggs A."/>
            <person name="Gujja S."/>
            <person name="Hansen M."/>
            <person name="Howarth C."/>
            <person name="Imamovic A."/>
            <person name="Larimer J."/>
            <person name="McCowen C."/>
            <person name="Montmayeur A."/>
            <person name="Murphy C."/>
            <person name="Neiman D."/>
            <person name="Pearson M."/>
            <person name="Priest M."/>
            <person name="Roberts A."/>
            <person name="Saif S."/>
            <person name="Shea T."/>
            <person name="Sisk P."/>
            <person name="Sykes S."/>
            <person name="Wortman J."/>
            <person name="Nusbaum C."/>
            <person name="Birren B."/>
        </authorList>
    </citation>
    <scope>NUCLEOTIDE SEQUENCE [LARGE SCALE GENOMIC DNA]</scope>
    <source>
        <strain evidence="2 3">VS20</strain>
    </source>
</reference>
<evidence type="ECO:0000256" key="1">
    <source>
        <dbReference type="SAM" id="Phobius"/>
    </source>
</evidence>
<dbReference type="eggNOG" id="ENOG502QSS2">
    <property type="taxonomic scope" value="Eukaryota"/>
</dbReference>
<dbReference type="InParanoid" id="T0RUB6"/>